<keyword evidence="1" id="KW-0732">Signal</keyword>
<gene>
    <name evidence="2" type="ORF">ACFO7U_07265</name>
</gene>
<sequence>MRQRPVLAVLTAVLACSGAAACAGEEVEEEAVTIGVAAAPSLSAAFTEIIGVFEADNPGVRVSIELGRSGEIAKSLGSRSDINVFASASEEAMQKVVAEGAAVDPRVFARNHVVLAVPSGNPKDVSGLEDLDREGLRVGLCDVEVPCGQAADNLLTAAGEDPVDVERIAGSRALAAQLADNDADVGIIYRTDVASSHGWVEEVDVDPRDRELQQASGTTSYVLARVPGGEDGQSSEVKAAASDRFVELVLSSRGRSALLNSGLEAVSG</sequence>
<feature type="chain" id="PRO_5045495980" evidence="1">
    <location>
        <begin position="24"/>
        <end position="268"/>
    </location>
</feature>
<keyword evidence="3" id="KW-1185">Reference proteome</keyword>
<feature type="signal peptide" evidence="1">
    <location>
        <begin position="1"/>
        <end position="23"/>
    </location>
</feature>
<dbReference type="PROSITE" id="PS51257">
    <property type="entry name" value="PROKAR_LIPOPROTEIN"/>
    <property type="match status" value="1"/>
</dbReference>
<protein>
    <submittedName>
        <fullName evidence="2">Molybdate ABC transporter substrate-binding protein</fullName>
    </submittedName>
</protein>
<dbReference type="Pfam" id="PF13531">
    <property type="entry name" value="SBP_bac_11"/>
    <property type="match status" value="1"/>
</dbReference>
<evidence type="ECO:0000313" key="2">
    <source>
        <dbReference type="EMBL" id="MFC4754575.1"/>
    </source>
</evidence>
<name>A0ABV9PQP1_9ACTN</name>
<dbReference type="RefSeq" id="WP_344992740.1">
    <property type="nucleotide sequence ID" value="NZ_BAABCD010000019.1"/>
</dbReference>
<evidence type="ECO:0000256" key="1">
    <source>
        <dbReference type="SAM" id="SignalP"/>
    </source>
</evidence>
<comment type="caution">
    <text evidence="2">The sequence shown here is derived from an EMBL/GenBank/DDBJ whole genome shotgun (WGS) entry which is preliminary data.</text>
</comment>
<accession>A0ABV9PQP1</accession>
<dbReference type="SUPFAM" id="SSF53850">
    <property type="entry name" value="Periplasmic binding protein-like II"/>
    <property type="match status" value="1"/>
</dbReference>
<proteinExistence type="predicted"/>
<dbReference type="PANTHER" id="PTHR30632:SF0">
    <property type="entry name" value="SULFATE-BINDING PROTEIN"/>
    <property type="match status" value="1"/>
</dbReference>
<dbReference type="Proteomes" id="UP001595836">
    <property type="component" value="Unassembled WGS sequence"/>
</dbReference>
<dbReference type="InterPro" id="IPR050682">
    <property type="entry name" value="ModA/WtpA"/>
</dbReference>
<dbReference type="PANTHER" id="PTHR30632">
    <property type="entry name" value="MOLYBDATE-BINDING PERIPLASMIC PROTEIN"/>
    <property type="match status" value="1"/>
</dbReference>
<dbReference type="Gene3D" id="3.40.190.10">
    <property type="entry name" value="Periplasmic binding protein-like II"/>
    <property type="match status" value="2"/>
</dbReference>
<dbReference type="EMBL" id="JBHSHP010000018">
    <property type="protein sequence ID" value="MFC4754575.1"/>
    <property type="molecule type" value="Genomic_DNA"/>
</dbReference>
<organism evidence="2 3">
    <name type="scientific">Dietzia aurantiaca</name>
    <dbReference type="NCBI Taxonomy" id="983873"/>
    <lineage>
        <taxon>Bacteria</taxon>
        <taxon>Bacillati</taxon>
        <taxon>Actinomycetota</taxon>
        <taxon>Actinomycetes</taxon>
        <taxon>Mycobacteriales</taxon>
        <taxon>Dietziaceae</taxon>
        <taxon>Dietzia</taxon>
    </lineage>
</organism>
<evidence type="ECO:0000313" key="3">
    <source>
        <dbReference type="Proteomes" id="UP001595836"/>
    </source>
</evidence>
<reference evidence="3" key="1">
    <citation type="journal article" date="2019" name="Int. J. Syst. Evol. Microbiol.">
        <title>The Global Catalogue of Microorganisms (GCM) 10K type strain sequencing project: providing services to taxonomists for standard genome sequencing and annotation.</title>
        <authorList>
            <consortium name="The Broad Institute Genomics Platform"/>
            <consortium name="The Broad Institute Genome Sequencing Center for Infectious Disease"/>
            <person name="Wu L."/>
            <person name="Ma J."/>
        </authorList>
    </citation>
    <scope>NUCLEOTIDE SEQUENCE [LARGE SCALE GENOMIC DNA]</scope>
    <source>
        <strain evidence="3">JCM 11882</strain>
    </source>
</reference>